<evidence type="ECO:0000256" key="6">
    <source>
        <dbReference type="ARBA" id="ARBA00023136"/>
    </source>
</evidence>
<gene>
    <name evidence="8" type="ORF">GCM10023116_37920</name>
</gene>
<evidence type="ECO:0000256" key="5">
    <source>
        <dbReference type="ARBA" id="ARBA00022729"/>
    </source>
</evidence>
<evidence type="ECO:0000256" key="2">
    <source>
        <dbReference type="ARBA" id="ARBA00008163"/>
    </source>
</evidence>
<keyword evidence="4" id="KW-0812">Transmembrane</keyword>
<protein>
    <submittedName>
        <fullName evidence="8">Outer membrane protein transport protein</fullName>
    </submittedName>
</protein>
<dbReference type="PANTHER" id="PTHR35093:SF8">
    <property type="entry name" value="OUTER MEMBRANE PROTEIN NMB0088-RELATED"/>
    <property type="match status" value="1"/>
</dbReference>
<sequence length="510" mass="56521">MAQNLTIGNPKAMAMANAVTADFVGLDNVHYNPAGLVDLKGRQFETKIIAAYMDIRAEFEPGENYDFFGFDADNDPVSYTKSQTATPAMYIPGVGLTSVPALIAPLNGVSFNPPGSKFTFANNLYAPMALGFSRDEGDDPAAFQGQKVALQRITYLSPSIGYKINDQLDVGLSVGFSHQALAMEQKFRSPNDLLALNANPAIQTLFCDTAVINVLTAIFLDICQGDANPFANMADMSLEMTETLSPTYNLGLRWKPYDWLRFGLVYQSEAKMNLKGNYSFEYSDGFFEFMKGFAGVYNPSIFGAALVGPISAKQKEEGIASMKLTYPQHISGGVSVDLTPKLTMNFDLKWTDYDVWENFVIEFDRQVMAMQFATILAPANAQPNRITMPRGYESKWSWAIGFEYDVSNRLSLRWGYENRPSSIPADKADIMAPLGDAHIIGLGFGYQWDKESVVDVGFQYFWSKQEIPAGTSCNVNCDGITDLVYNPYAGMDLETSVNAYIFSLSYRTRF</sequence>
<evidence type="ECO:0000256" key="4">
    <source>
        <dbReference type="ARBA" id="ARBA00022692"/>
    </source>
</evidence>
<reference evidence="9" key="1">
    <citation type="journal article" date="2019" name="Int. J. Syst. Evol. Microbiol.">
        <title>The Global Catalogue of Microorganisms (GCM) 10K type strain sequencing project: providing services to taxonomists for standard genome sequencing and annotation.</title>
        <authorList>
            <consortium name="The Broad Institute Genomics Platform"/>
            <consortium name="The Broad Institute Genome Sequencing Center for Infectious Disease"/>
            <person name="Wu L."/>
            <person name="Ma J."/>
        </authorList>
    </citation>
    <scope>NUCLEOTIDE SEQUENCE [LARGE SCALE GENOMIC DNA]</scope>
    <source>
        <strain evidence="9">JCM 17805</strain>
    </source>
</reference>
<evidence type="ECO:0000313" key="8">
    <source>
        <dbReference type="EMBL" id="GAA4651508.1"/>
    </source>
</evidence>
<dbReference type="SUPFAM" id="SSF56935">
    <property type="entry name" value="Porins"/>
    <property type="match status" value="1"/>
</dbReference>
<keyword evidence="7" id="KW-0998">Cell outer membrane</keyword>
<name>A0ABP8V5H4_9GAMM</name>
<dbReference type="Pfam" id="PF03349">
    <property type="entry name" value="Toluene_X"/>
    <property type="match status" value="1"/>
</dbReference>
<evidence type="ECO:0000313" key="9">
    <source>
        <dbReference type="Proteomes" id="UP001500604"/>
    </source>
</evidence>
<proteinExistence type="inferred from homology"/>
<dbReference type="Gene3D" id="2.40.160.60">
    <property type="entry name" value="Outer membrane protein transport protein (OMPP1/FadL/TodX)"/>
    <property type="match status" value="1"/>
</dbReference>
<organism evidence="8 9">
    <name type="scientific">Kistimonas scapharcae</name>
    <dbReference type="NCBI Taxonomy" id="1036133"/>
    <lineage>
        <taxon>Bacteria</taxon>
        <taxon>Pseudomonadati</taxon>
        <taxon>Pseudomonadota</taxon>
        <taxon>Gammaproteobacteria</taxon>
        <taxon>Oceanospirillales</taxon>
        <taxon>Endozoicomonadaceae</taxon>
        <taxon>Kistimonas</taxon>
    </lineage>
</organism>
<evidence type="ECO:0000256" key="3">
    <source>
        <dbReference type="ARBA" id="ARBA00022452"/>
    </source>
</evidence>
<keyword evidence="5" id="KW-0732">Signal</keyword>
<dbReference type="EMBL" id="BAABFL010000454">
    <property type="protein sequence ID" value="GAA4651508.1"/>
    <property type="molecule type" value="Genomic_DNA"/>
</dbReference>
<keyword evidence="6" id="KW-0472">Membrane</keyword>
<dbReference type="RefSeq" id="WP_345197891.1">
    <property type="nucleotide sequence ID" value="NZ_BAABFL010000454.1"/>
</dbReference>
<dbReference type="InterPro" id="IPR005017">
    <property type="entry name" value="OMPP1/FadL/TodX"/>
</dbReference>
<comment type="similarity">
    <text evidence="2">Belongs to the OmpP1/FadL family.</text>
</comment>
<comment type="caution">
    <text evidence="8">The sequence shown here is derived from an EMBL/GenBank/DDBJ whole genome shotgun (WGS) entry which is preliminary data.</text>
</comment>
<dbReference type="PANTHER" id="PTHR35093">
    <property type="entry name" value="OUTER MEMBRANE PROTEIN NMB0088-RELATED"/>
    <property type="match status" value="1"/>
</dbReference>
<keyword evidence="9" id="KW-1185">Reference proteome</keyword>
<evidence type="ECO:0000256" key="7">
    <source>
        <dbReference type="ARBA" id="ARBA00023237"/>
    </source>
</evidence>
<keyword evidence="3" id="KW-1134">Transmembrane beta strand</keyword>
<evidence type="ECO:0000256" key="1">
    <source>
        <dbReference type="ARBA" id="ARBA00004571"/>
    </source>
</evidence>
<comment type="subcellular location">
    <subcellularLocation>
        <location evidence="1">Cell outer membrane</location>
        <topology evidence="1">Multi-pass membrane protein</topology>
    </subcellularLocation>
</comment>
<accession>A0ABP8V5H4</accession>
<dbReference type="Proteomes" id="UP001500604">
    <property type="component" value="Unassembled WGS sequence"/>
</dbReference>